<dbReference type="InterPro" id="IPR014710">
    <property type="entry name" value="RmlC-like_jellyroll"/>
</dbReference>
<dbReference type="SUPFAM" id="SSF51182">
    <property type="entry name" value="RmlC-like cupins"/>
    <property type="match status" value="1"/>
</dbReference>
<sequence length="220" mass="25662">MARPWQLWLSRRPLRRTGVPWQQAGSLLSAHGAALFEFLRDNDGRWVVRETHYINNEIVRRGESGPPLHIHWLQNEYFQVEQGVLGLVRNEQVIAATKDDGVIEIPAGTRHRFWAHAQTADKNEDLVFRVWAEPQYPGTFDENFLRNFVGYQRDCQQAGLRPSVCQLILFSYHSATLGTPPFWMPLWVLKMVHYVLAYWVAERLLGYKAEYPEYTNPVAR</sequence>
<dbReference type="Gene3D" id="2.60.120.10">
    <property type="entry name" value="Jelly Rolls"/>
    <property type="match status" value="1"/>
</dbReference>
<comment type="caution">
    <text evidence="1">The sequence shown here is derived from an EMBL/GenBank/DDBJ whole genome shotgun (WGS) entry which is preliminary data.</text>
</comment>
<dbReference type="Proteomes" id="UP000053475">
    <property type="component" value="Unassembled WGS sequence"/>
</dbReference>
<name>A0A0C1C3Y6_ASPUT</name>
<keyword evidence="2" id="KW-1185">Reference proteome</keyword>
<evidence type="ECO:0000313" key="2">
    <source>
        <dbReference type="Proteomes" id="UP000053475"/>
    </source>
</evidence>
<gene>
    <name evidence="1" type="ORF">HK57_00394</name>
</gene>
<protein>
    <recommendedName>
        <fullName evidence="3">Cupin 2 conserved barrel domain-containing protein</fullName>
    </recommendedName>
</protein>
<dbReference type="EMBL" id="JOMC01000036">
    <property type="protein sequence ID" value="KIA75780.1"/>
    <property type="molecule type" value="Genomic_DNA"/>
</dbReference>
<dbReference type="InterPro" id="IPR011051">
    <property type="entry name" value="RmlC_Cupin_sf"/>
</dbReference>
<reference evidence="1 2" key="1">
    <citation type="submission" date="2014-11" db="EMBL/GenBank/DDBJ databases">
        <title>Genomics derived discovery of secondary metabolites biosynthetic gene clusters in Aspergillus ustus.</title>
        <authorList>
            <person name="Pi B."/>
            <person name="Dai F."/>
            <person name="Song X."/>
            <person name="Zhu C."/>
            <person name="Li H."/>
            <person name="Yu D."/>
        </authorList>
    </citation>
    <scope>NUCLEOTIDE SEQUENCE [LARGE SCALE GENOMIC DNA]</scope>
    <source>
        <strain evidence="1 2">3.3904</strain>
    </source>
</reference>
<dbReference type="AlphaFoldDB" id="A0A0C1C3Y6"/>
<evidence type="ECO:0000313" key="1">
    <source>
        <dbReference type="EMBL" id="KIA75780.1"/>
    </source>
</evidence>
<proteinExistence type="predicted"/>
<organism evidence="1 2">
    <name type="scientific">Aspergillus ustus</name>
    <dbReference type="NCBI Taxonomy" id="40382"/>
    <lineage>
        <taxon>Eukaryota</taxon>
        <taxon>Fungi</taxon>
        <taxon>Dikarya</taxon>
        <taxon>Ascomycota</taxon>
        <taxon>Pezizomycotina</taxon>
        <taxon>Eurotiomycetes</taxon>
        <taxon>Eurotiomycetidae</taxon>
        <taxon>Eurotiales</taxon>
        <taxon>Aspergillaceae</taxon>
        <taxon>Aspergillus</taxon>
        <taxon>Aspergillus subgen. Nidulantes</taxon>
    </lineage>
</organism>
<evidence type="ECO:0008006" key="3">
    <source>
        <dbReference type="Google" id="ProtNLM"/>
    </source>
</evidence>
<accession>A0A0C1C3Y6</accession>